<dbReference type="GO" id="GO:0008235">
    <property type="term" value="F:metalloexopeptidase activity"/>
    <property type="evidence" value="ECO:0007669"/>
    <property type="project" value="UniProtKB-ARBA"/>
</dbReference>
<evidence type="ECO:0000313" key="5">
    <source>
        <dbReference type="EMBL" id="OGY29996.1"/>
    </source>
</evidence>
<dbReference type="AlphaFoldDB" id="A0A1G1WQH8"/>
<name>A0A1G1WQH8_9BACT</name>
<dbReference type="InterPro" id="IPR000994">
    <property type="entry name" value="Pept_M24"/>
</dbReference>
<dbReference type="Gene3D" id="3.40.350.10">
    <property type="entry name" value="Creatinase/prolidase N-terminal domain"/>
    <property type="match status" value="1"/>
</dbReference>
<evidence type="ECO:0008006" key="7">
    <source>
        <dbReference type="Google" id="ProtNLM"/>
    </source>
</evidence>
<evidence type="ECO:0000313" key="6">
    <source>
        <dbReference type="Proteomes" id="UP000177821"/>
    </source>
</evidence>
<feature type="domain" description="Creatinase N-terminal" evidence="4">
    <location>
        <begin position="8"/>
        <end position="135"/>
    </location>
</feature>
<dbReference type="PRINTS" id="PR00599">
    <property type="entry name" value="MAPEPTIDASE"/>
</dbReference>
<dbReference type="SUPFAM" id="SSF55920">
    <property type="entry name" value="Creatinase/aminopeptidase"/>
    <property type="match status" value="1"/>
</dbReference>
<dbReference type="PANTHER" id="PTHR46112">
    <property type="entry name" value="AMINOPEPTIDASE"/>
    <property type="match status" value="1"/>
</dbReference>
<dbReference type="Pfam" id="PF01321">
    <property type="entry name" value="Creatinase_N"/>
    <property type="match status" value="1"/>
</dbReference>
<dbReference type="Gene3D" id="3.90.230.10">
    <property type="entry name" value="Creatinase/methionine aminopeptidase superfamily"/>
    <property type="match status" value="1"/>
</dbReference>
<dbReference type="PROSITE" id="PS00491">
    <property type="entry name" value="PROLINE_PEPTIDASE"/>
    <property type="match status" value="1"/>
</dbReference>
<dbReference type="InterPro" id="IPR050659">
    <property type="entry name" value="Peptidase_M24B"/>
</dbReference>
<evidence type="ECO:0000256" key="2">
    <source>
        <dbReference type="ARBA" id="ARBA00022801"/>
    </source>
</evidence>
<reference evidence="5 6" key="1">
    <citation type="journal article" date="2016" name="Nat. Commun.">
        <title>Thousands of microbial genomes shed light on interconnected biogeochemical processes in an aquifer system.</title>
        <authorList>
            <person name="Anantharaman K."/>
            <person name="Brown C.T."/>
            <person name="Hug L.A."/>
            <person name="Sharon I."/>
            <person name="Castelle C.J."/>
            <person name="Probst A.J."/>
            <person name="Thomas B.C."/>
            <person name="Singh A."/>
            <person name="Wilkins M.J."/>
            <person name="Karaoz U."/>
            <person name="Brodie E.L."/>
            <person name="Williams K.H."/>
            <person name="Hubbard S.S."/>
            <person name="Banfield J.F."/>
        </authorList>
    </citation>
    <scope>NUCLEOTIDE SEQUENCE [LARGE SCALE GENOMIC DNA]</scope>
</reference>
<accession>A0A1G1WQH8</accession>
<evidence type="ECO:0000256" key="1">
    <source>
        <dbReference type="ARBA" id="ARBA00022723"/>
    </source>
</evidence>
<feature type="domain" description="Peptidase M24" evidence="3">
    <location>
        <begin position="143"/>
        <end position="345"/>
    </location>
</feature>
<dbReference type="SUPFAM" id="SSF53092">
    <property type="entry name" value="Creatinase/prolidase N-terminal domain"/>
    <property type="match status" value="1"/>
</dbReference>
<dbReference type="CDD" id="cd01092">
    <property type="entry name" value="APP-like"/>
    <property type="match status" value="1"/>
</dbReference>
<dbReference type="InterPro" id="IPR000587">
    <property type="entry name" value="Creatinase_N"/>
</dbReference>
<dbReference type="Pfam" id="PF00557">
    <property type="entry name" value="Peptidase_M24"/>
    <property type="match status" value="1"/>
</dbReference>
<organism evidence="5 6">
    <name type="scientific">Candidatus Woykebacteria bacterium RIFCSPHIGHO2_02_FULL_43_16b</name>
    <dbReference type="NCBI Taxonomy" id="1802601"/>
    <lineage>
        <taxon>Bacteria</taxon>
        <taxon>Candidatus Woykeibacteriota</taxon>
    </lineage>
</organism>
<gene>
    <name evidence="5" type="ORF">A3J50_02850</name>
</gene>
<evidence type="ECO:0000259" key="4">
    <source>
        <dbReference type="Pfam" id="PF01321"/>
    </source>
</evidence>
<dbReference type="InterPro" id="IPR036005">
    <property type="entry name" value="Creatinase/aminopeptidase-like"/>
</dbReference>
<evidence type="ECO:0000259" key="3">
    <source>
        <dbReference type="Pfam" id="PF00557"/>
    </source>
</evidence>
<dbReference type="EMBL" id="MHCX01000010">
    <property type="protein sequence ID" value="OGY29996.1"/>
    <property type="molecule type" value="Genomic_DNA"/>
</dbReference>
<comment type="caution">
    <text evidence="5">The sequence shown here is derived from an EMBL/GenBank/DDBJ whole genome shotgun (WGS) entry which is preliminary data.</text>
</comment>
<keyword evidence="1" id="KW-0479">Metal-binding</keyword>
<dbReference type="GO" id="GO:0004177">
    <property type="term" value="F:aminopeptidase activity"/>
    <property type="evidence" value="ECO:0007669"/>
    <property type="project" value="UniProtKB-ARBA"/>
</dbReference>
<dbReference type="Proteomes" id="UP000177821">
    <property type="component" value="Unassembled WGS sequence"/>
</dbReference>
<dbReference type="GO" id="GO:0046872">
    <property type="term" value="F:metal ion binding"/>
    <property type="evidence" value="ECO:0007669"/>
    <property type="project" value="UniProtKB-KW"/>
</dbReference>
<dbReference type="InterPro" id="IPR029149">
    <property type="entry name" value="Creatin/AminoP/Spt16_N"/>
</dbReference>
<protein>
    <recommendedName>
        <fullName evidence="7">Peptidase M24 domain-containing protein</fullName>
    </recommendedName>
</protein>
<dbReference type="InterPro" id="IPR001714">
    <property type="entry name" value="Pept_M24_MAP"/>
</dbReference>
<dbReference type="PANTHER" id="PTHR46112:SF3">
    <property type="entry name" value="AMINOPEPTIDASE YPDF"/>
    <property type="match status" value="1"/>
</dbReference>
<proteinExistence type="predicted"/>
<sequence>MLPDYPGRLRKLKESLKKKNLKFFLTEDPANRLYLTGFTGSTGWVLVSEDGVTLFVDSRYTELAQNQSPPVKVNQIDTPFDSFWESYSRSFEGERVGYESHKITHRQVLELRDRSRAAKLNLVSTQGVIEKVRSVKDPYEIAQIQKSVDIADRAFAKLLVAIKPGQTEIEIAWLLEKLIREEGAERVAWHPFIVAVGANSSMPHYHPGKAQLQKQDMLQLDFGAVVNGYCSDISRVVFMGKPTADQRKVYQVVWDAQESAMRRIHPGAKSKEVDAAAREVVEKAGYKPYGHGLSHGIGLEVHELPSVSLRSTDVLQEGNVISVEPGIYIPGWGGIRIEDLVLVTKSGCETLTKSPKDISKVTI</sequence>
<keyword evidence="2" id="KW-0378">Hydrolase</keyword>
<dbReference type="InterPro" id="IPR001131">
    <property type="entry name" value="Peptidase_M24B_aminopep-P_CS"/>
</dbReference>